<dbReference type="InterPro" id="IPR029016">
    <property type="entry name" value="GAF-like_dom_sf"/>
</dbReference>
<protein>
    <submittedName>
        <fullName evidence="4">PP2C family protein-serine/threonine phosphatase</fullName>
    </submittedName>
</protein>
<dbReference type="PANTHER" id="PTHR43156">
    <property type="entry name" value="STAGE II SPORULATION PROTEIN E-RELATED"/>
    <property type="match status" value="1"/>
</dbReference>
<dbReference type="SMART" id="SM00331">
    <property type="entry name" value="PP2C_SIG"/>
    <property type="match status" value="1"/>
</dbReference>
<name>A0ABY7Q5M4_9ACTN</name>
<sequence length="485" mass="50367">MTNSHPSTSHPSPTTAEPGEPGCAGGLTVLDPPDLPGPADAPDGDTAAADGPTAPSATVQDRLAGRLSDITSLHEHTERLVRARGLDATLDAVLASGAALLGASRGVLVTLMPGGGAGQPVGLGLDRASLGALETVPTEQSLLARLLREQDRPEQLHSRDLAEDPAIGGRLRELAVHLGLGGAVGLPFATVEDGPLAAAVWFYDRPAEPTRCQRELAHHYCEIAAQLLARQLEAERTRRTTEALRRGLLPDHLPQADGLRLAARLVPAGLDHSNGSDWYDAIPLPDGTLGLTVGSVSGDGPGAGPGSAPGAAAAMGRIRAALRAYAVLEGEDPVSVLGDLQLLLKTTEPTRTATAVYAWVEPEERRITLAGAGHCPPVLVGRHGAEFVETSLSAPLGMLACWEAPGVEFTAARGDTLLLYTEGLARRCGPTLHAGQANLRRAAADAPRDVRIDPDRLCAHLLAVCPDPDAAPATDDLMLLAARFE</sequence>
<dbReference type="InterPro" id="IPR036457">
    <property type="entry name" value="PPM-type-like_dom_sf"/>
</dbReference>
<feature type="compositionally biased region" description="Low complexity" evidence="2">
    <location>
        <begin position="1"/>
        <end position="15"/>
    </location>
</feature>
<evidence type="ECO:0000256" key="2">
    <source>
        <dbReference type="SAM" id="MobiDB-lite"/>
    </source>
</evidence>
<dbReference type="Proteomes" id="UP001212821">
    <property type="component" value="Chromosome"/>
</dbReference>
<reference evidence="5" key="1">
    <citation type="submission" date="2022-12" db="EMBL/GenBank/DDBJ databases">
        <authorList>
            <person name="Mo P."/>
        </authorList>
    </citation>
    <scope>NUCLEOTIDE SEQUENCE [LARGE SCALE GENOMIC DNA]</scope>
    <source>
        <strain evidence="5">HUAS 3-15</strain>
    </source>
</reference>
<dbReference type="Gene3D" id="3.60.40.10">
    <property type="entry name" value="PPM-type phosphatase domain"/>
    <property type="match status" value="1"/>
</dbReference>
<dbReference type="EMBL" id="CP115450">
    <property type="protein sequence ID" value="WBP87965.1"/>
    <property type="molecule type" value="Genomic_DNA"/>
</dbReference>
<dbReference type="Gene3D" id="3.30.450.40">
    <property type="match status" value="1"/>
</dbReference>
<dbReference type="InterPro" id="IPR052016">
    <property type="entry name" value="Bact_Sigma-Reg"/>
</dbReference>
<dbReference type="SUPFAM" id="SSF55781">
    <property type="entry name" value="GAF domain-like"/>
    <property type="match status" value="1"/>
</dbReference>
<feature type="domain" description="PPM-type phosphatase" evidence="3">
    <location>
        <begin position="261"/>
        <end position="484"/>
    </location>
</feature>
<dbReference type="RefSeq" id="WP_270145852.1">
    <property type="nucleotide sequence ID" value="NZ_CP115450.1"/>
</dbReference>
<gene>
    <name evidence="4" type="ORF">O1G21_20395</name>
</gene>
<dbReference type="PANTHER" id="PTHR43156:SF2">
    <property type="entry name" value="STAGE II SPORULATION PROTEIN E"/>
    <property type="match status" value="1"/>
</dbReference>
<organism evidence="4 5">
    <name type="scientific">Kitasatospora cathayae</name>
    <dbReference type="NCBI Taxonomy" id="3004092"/>
    <lineage>
        <taxon>Bacteria</taxon>
        <taxon>Bacillati</taxon>
        <taxon>Actinomycetota</taxon>
        <taxon>Actinomycetes</taxon>
        <taxon>Kitasatosporales</taxon>
        <taxon>Streptomycetaceae</taxon>
        <taxon>Kitasatospora</taxon>
    </lineage>
</organism>
<dbReference type="InterPro" id="IPR001932">
    <property type="entry name" value="PPM-type_phosphatase-like_dom"/>
</dbReference>
<feature type="compositionally biased region" description="Low complexity" evidence="2">
    <location>
        <begin position="37"/>
        <end position="55"/>
    </location>
</feature>
<keyword evidence="1" id="KW-0378">Hydrolase</keyword>
<evidence type="ECO:0000313" key="5">
    <source>
        <dbReference type="Proteomes" id="UP001212821"/>
    </source>
</evidence>
<accession>A0ABY7Q5M4</accession>
<keyword evidence="5" id="KW-1185">Reference proteome</keyword>
<evidence type="ECO:0000259" key="3">
    <source>
        <dbReference type="SMART" id="SM00331"/>
    </source>
</evidence>
<dbReference type="Pfam" id="PF07228">
    <property type="entry name" value="SpoIIE"/>
    <property type="match status" value="1"/>
</dbReference>
<evidence type="ECO:0000256" key="1">
    <source>
        <dbReference type="ARBA" id="ARBA00022801"/>
    </source>
</evidence>
<feature type="region of interest" description="Disordered" evidence="2">
    <location>
        <begin position="1"/>
        <end position="57"/>
    </location>
</feature>
<proteinExistence type="predicted"/>
<evidence type="ECO:0000313" key="4">
    <source>
        <dbReference type="EMBL" id="WBP87965.1"/>
    </source>
</evidence>